<dbReference type="PROSITE" id="PS00321">
    <property type="entry name" value="RECA_1"/>
    <property type="match status" value="1"/>
</dbReference>
<feature type="domain" description="RecA family profile 2" evidence="6">
    <location>
        <begin position="39"/>
        <end position="71"/>
    </location>
</feature>
<evidence type="ECO:0000313" key="8">
    <source>
        <dbReference type="Proteomes" id="UP000238479"/>
    </source>
</evidence>
<dbReference type="AlphaFoldDB" id="A0A2P6SMW2"/>
<comment type="similarity">
    <text evidence="1">Belongs to the RecA family.</text>
</comment>
<evidence type="ECO:0000256" key="3">
    <source>
        <dbReference type="ARBA" id="ARBA00022840"/>
    </source>
</evidence>
<comment type="caution">
    <text evidence="7">The sequence shown here is derived from an EMBL/GenBank/DDBJ whole genome shotgun (WGS) entry which is preliminary data.</text>
</comment>
<dbReference type="GO" id="GO:0006281">
    <property type="term" value="P:DNA repair"/>
    <property type="evidence" value="ECO:0007669"/>
    <property type="project" value="InterPro"/>
</dbReference>
<dbReference type="GO" id="GO:0005524">
    <property type="term" value="F:ATP binding"/>
    <property type="evidence" value="ECO:0007669"/>
    <property type="project" value="UniProtKB-KW"/>
</dbReference>
<evidence type="ECO:0000256" key="1">
    <source>
        <dbReference type="ARBA" id="ARBA00009391"/>
    </source>
</evidence>
<reference evidence="7 8" key="1">
    <citation type="journal article" date="2018" name="Nat. Genet.">
        <title>The Rosa genome provides new insights in the design of modern roses.</title>
        <authorList>
            <person name="Bendahmane M."/>
        </authorList>
    </citation>
    <scope>NUCLEOTIDE SEQUENCE [LARGE SCALE GENOMIC DNA]</scope>
    <source>
        <strain evidence="8">cv. Old Blush</strain>
    </source>
</reference>
<dbReference type="Gene3D" id="3.40.50.300">
    <property type="entry name" value="P-loop containing nucleotide triphosphate hydrolases"/>
    <property type="match status" value="1"/>
</dbReference>
<proteinExistence type="inferred from homology"/>
<dbReference type="Gramene" id="PRQ60003">
    <property type="protein sequence ID" value="PRQ60003"/>
    <property type="gene ID" value="RchiOBHm_Chr1g0376401"/>
</dbReference>
<evidence type="ECO:0000256" key="2">
    <source>
        <dbReference type="ARBA" id="ARBA00022741"/>
    </source>
</evidence>
<keyword evidence="2" id="KW-0547">Nucleotide-binding</keyword>
<dbReference type="EMBL" id="PDCK01000039">
    <property type="protein sequence ID" value="PRQ60003.1"/>
    <property type="molecule type" value="Genomic_DNA"/>
</dbReference>
<evidence type="ECO:0000313" key="7">
    <source>
        <dbReference type="EMBL" id="PRQ60003.1"/>
    </source>
</evidence>
<gene>
    <name evidence="7" type="ORF">RchiOBHm_Chr1g0376401</name>
</gene>
<evidence type="ECO:0000259" key="6">
    <source>
        <dbReference type="PROSITE" id="PS50163"/>
    </source>
</evidence>
<dbReference type="InterPro" id="IPR020587">
    <property type="entry name" value="RecA_monomer-monomer_interface"/>
</dbReference>
<protein>
    <submittedName>
        <fullName evidence="7">Putative DNA recombination and repair protein RecA</fullName>
    </submittedName>
</protein>
<keyword evidence="8" id="KW-1185">Reference proteome</keyword>
<dbReference type="InterPro" id="IPR013765">
    <property type="entry name" value="DNA_recomb/repair_RecA"/>
</dbReference>
<evidence type="ECO:0000256" key="4">
    <source>
        <dbReference type="ARBA" id="ARBA00023125"/>
    </source>
</evidence>
<dbReference type="PANTHER" id="PTHR45900:SF1">
    <property type="entry name" value="MITOCHONDRIAL DNA REPAIR PROTEIN RECA HOMOLOG-RELATED"/>
    <property type="match status" value="1"/>
</dbReference>
<dbReference type="Proteomes" id="UP000238479">
    <property type="component" value="Chromosome 1"/>
</dbReference>
<sequence>MAKWHLIEIADRMSRSGAIDLISVYSVSALTPRAEIEIGVYYGNPEVTSRGIALKFFASVRLEIRSTGKIKSVSFSCISYFIDQ</sequence>
<evidence type="ECO:0000256" key="5">
    <source>
        <dbReference type="ARBA" id="ARBA00023172"/>
    </source>
</evidence>
<dbReference type="GO" id="GO:0003697">
    <property type="term" value="F:single-stranded DNA binding"/>
    <property type="evidence" value="ECO:0007669"/>
    <property type="project" value="InterPro"/>
</dbReference>
<dbReference type="InterPro" id="IPR020584">
    <property type="entry name" value="DNA_recomb/repair_RecA_CS"/>
</dbReference>
<dbReference type="GO" id="GO:0006310">
    <property type="term" value="P:DNA recombination"/>
    <property type="evidence" value="ECO:0007669"/>
    <property type="project" value="UniProtKB-KW"/>
</dbReference>
<keyword evidence="5" id="KW-0233">DNA recombination</keyword>
<dbReference type="PANTHER" id="PTHR45900">
    <property type="entry name" value="RECA"/>
    <property type="match status" value="1"/>
</dbReference>
<name>A0A2P6SMW2_ROSCH</name>
<dbReference type="Pfam" id="PF00154">
    <property type="entry name" value="RecA_N"/>
    <property type="match status" value="1"/>
</dbReference>
<organism evidence="7 8">
    <name type="scientific">Rosa chinensis</name>
    <name type="common">China rose</name>
    <dbReference type="NCBI Taxonomy" id="74649"/>
    <lineage>
        <taxon>Eukaryota</taxon>
        <taxon>Viridiplantae</taxon>
        <taxon>Streptophyta</taxon>
        <taxon>Embryophyta</taxon>
        <taxon>Tracheophyta</taxon>
        <taxon>Spermatophyta</taxon>
        <taxon>Magnoliopsida</taxon>
        <taxon>eudicotyledons</taxon>
        <taxon>Gunneridae</taxon>
        <taxon>Pentapetalae</taxon>
        <taxon>rosids</taxon>
        <taxon>fabids</taxon>
        <taxon>Rosales</taxon>
        <taxon>Rosaceae</taxon>
        <taxon>Rosoideae</taxon>
        <taxon>Rosoideae incertae sedis</taxon>
        <taxon>Rosa</taxon>
    </lineage>
</organism>
<keyword evidence="4" id="KW-0238">DNA-binding</keyword>
<keyword evidence="3" id="KW-0067">ATP-binding</keyword>
<dbReference type="PROSITE" id="PS50163">
    <property type="entry name" value="RECA_3"/>
    <property type="match status" value="1"/>
</dbReference>
<dbReference type="GO" id="GO:0008094">
    <property type="term" value="F:ATP-dependent activity, acting on DNA"/>
    <property type="evidence" value="ECO:0007669"/>
    <property type="project" value="InterPro"/>
</dbReference>
<dbReference type="InterPro" id="IPR049428">
    <property type="entry name" value="RecA-like_N"/>
</dbReference>
<dbReference type="InterPro" id="IPR027417">
    <property type="entry name" value="P-loop_NTPase"/>
</dbReference>
<accession>A0A2P6SMW2</accession>
<dbReference type="STRING" id="74649.A0A2P6SMW2"/>